<dbReference type="InterPro" id="IPR023186">
    <property type="entry name" value="IUNH"/>
</dbReference>
<dbReference type="InterPro" id="IPR004911">
    <property type="entry name" value="Interferon-induced_GILT"/>
</dbReference>
<evidence type="ECO:0000313" key="7">
    <source>
        <dbReference type="EMBL" id="KRW98244.1"/>
    </source>
</evidence>
<comment type="similarity">
    <text evidence="2">Belongs to the IUNH family.</text>
</comment>
<sequence>MNTQISQNTNSHKQKLVWVDCDPGHDDYLALLMVVASDNFKLVGISTTFGNSEVENCTQNALGILELFKVDKNVKVYQGQSQPLVRDHQQLDGFHGHLGFSVPLDPKDRKAITTNVYQSMFEQMKQISEENENQTIEILTLASLTNIAKLITDFPESKQYIHSITGMFGSIISGNCSPNAEHNAYADPEATQIVLQSGVQVMMAPLELEKDICVPNNYVEKLLSIENQSDFVKTTIQCFEYVIKRQYEFYRKYIKDEEEILKKGVPMYDISASYYLIAPNQFKTQFYNVVCECKSEYCDGMTVVDVKNNSVTLCLTAFTVKADSTPLNFGFYYESLCPYCQVYMKTAWQEAVNTKDLLQLFSLDFYPYGNAKETKNGDRWEFTCQHGSVECYGNQMETCLLSQQWDNEQDKLNSIICIESEHLTSNKDFDNALEKCASEYNYNVEKVKTCITSSSGNYLQHQVAIATNNLNPPHKWVPWLVVNGKYDEDVQDEVESDPVQYICQNSGDKAKNVAACEKYLGQQKIIKEINYDYQVCYNDRAYILE</sequence>
<dbReference type="EMBL" id="LDAU01000260">
    <property type="protein sequence ID" value="KRW98244.1"/>
    <property type="molecule type" value="Genomic_DNA"/>
</dbReference>
<comment type="caution">
    <text evidence="7">The sequence shown here is derived from an EMBL/GenBank/DDBJ whole genome shotgun (WGS) entry which is preliminary data.</text>
</comment>
<accession>A0A0V0Q865</accession>
<dbReference type="PANTHER" id="PTHR12304">
    <property type="entry name" value="INOSINE-URIDINE PREFERRING NUCLEOSIDE HYDROLASE"/>
    <property type="match status" value="1"/>
</dbReference>
<evidence type="ECO:0000256" key="5">
    <source>
        <dbReference type="ARBA" id="ARBA00023295"/>
    </source>
</evidence>
<dbReference type="GO" id="GO:0006152">
    <property type="term" value="P:purine nucleoside catabolic process"/>
    <property type="evidence" value="ECO:0007669"/>
    <property type="project" value="TreeGrafter"/>
</dbReference>
<dbReference type="Gene3D" id="3.90.245.10">
    <property type="entry name" value="Ribonucleoside hydrolase-like"/>
    <property type="match status" value="1"/>
</dbReference>
<name>A0A0V0Q865_PSEPJ</name>
<dbReference type="Pfam" id="PF01156">
    <property type="entry name" value="IU_nuc_hydro"/>
    <property type="match status" value="1"/>
</dbReference>
<evidence type="ECO:0000256" key="4">
    <source>
        <dbReference type="ARBA" id="ARBA00023180"/>
    </source>
</evidence>
<keyword evidence="5" id="KW-0326">Glycosidase</keyword>
<organism evidence="7 8">
    <name type="scientific">Pseudocohnilembus persalinus</name>
    <name type="common">Ciliate</name>
    <dbReference type="NCBI Taxonomy" id="266149"/>
    <lineage>
        <taxon>Eukaryota</taxon>
        <taxon>Sar</taxon>
        <taxon>Alveolata</taxon>
        <taxon>Ciliophora</taxon>
        <taxon>Intramacronucleata</taxon>
        <taxon>Oligohymenophorea</taxon>
        <taxon>Scuticociliatia</taxon>
        <taxon>Philasterida</taxon>
        <taxon>Pseudocohnilembidae</taxon>
        <taxon>Pseudocohnilembus</taxon>
    </lineage>
</organism>
<dbReference type="GO" id="GO:0005829">
    <property type="term" value="C:cytosol"/>
    <property type="evidence" value="ECO:0007669"/>
    <property type="project" value="TreeGrafter"/>
</dbReference>
<dbReference type="InParanoid" id="A0A0V0Q865"/>
<dbReference type="Pfam" id="PF03227">
    <property type="entry name" value="GILT"/>
    <property type="match status" value="1"/>
</dbReference>
<evidence type="ECO:0000256" key="1">
    <source>
        <dbReference type="ARBA" id="ARBA00005679"/>
    </source>
</evidence>
<evidence type="ECO:0000259" key="6">
    <source>
        <dbReference type="Pfam" id="PF01156"/>
    </source>
</evidence>
<dbReference type="Proteomes" id="UP000054937">
    <property type="component" value="Unassembled WGS sequence"/>
</dbReference>
<dbReference type="InterPro" id="IPR001910">
    <property type="entry name" value="Inosine/uridine_hydrolase_dom"/>
</dbReference>
<dbReference type="GO" id="GO:0008477">
    <property type="term" value="F:purine nucleosidase activity"/>
    <property type="evidence" value="ECO:0007669"/>
    <property type="project" value="TreeGrafter"/>
</dbReference>
<dbReference type="InterPro" id="IPR036452">
    <property type="entry name" value="Ribo_hydro-like"/>
</dbReference>
<comment type="similarity">
    <text evidence="1">Belongs to the GILT family.</text>
</comment>
<keyword evidence="3 7" id="KW-0378">Hydrolase</keyword>
<gene>
    <name evidence="7" type="ORF">PPERSA_05588</name>
</gene>
<keyword evidence="8" id="KW-1185">Reference proteome</keyword>
<dbReference type="GO" id="GO:0016671">
    <property type="term" value="F:oxidoreductase activity, acting on a sulfur group of donors, disulfide as acceptor"/>
    <property type="evidence" value="ECO:0007669"/>
    <property type="project" value="InterPro"/>
</dbReference>
<keyword evidence="4" id="KW-0325">Glycoprotein</keyword>
<dbReference type="SUPFAM" id="SSF53590">
    <property type="entry name" value="Nucleoside hydrolase"/>
    <property type="match status" value="1"/>
</dbReference>
<dbReference type="OrthoDB" id="958254at2759"/>
<feature type="domain" description="Inosine/uridine-preferring nucleoside hydrolase" evidence="6">
    <location>
        <begin position="17"/>
        <end position="309"/>
    </location>
</feature>
<evidence type="ECO:0000256" key="3">
    <source>
        <dbReference type="ARBA" id="ARBA00022801"/>
    </source>
</evidence>
<dbReference type="PANTHER" id="PTHR12304:SF4">
    <property type="entry name" value="URIDINE NUCLEOSIDASE"/>
    <property type="match status" value="1"/>
</dbReference>
<protein>
    <submittedName>
        <fullName evidence="7">Inosine/uridine-preferring nucleoside hydrolase domain</fullName>
    </submittedName>
</protein>
<reference evidence="7 8" key="1">
    <citation type="journal article" date="2015" name="Sci. Rep.">
        <title>Genome of the facultative scuticociliatosis pathogen Pseudocohnilembus persalinus provides insight into its virulence through horizontal gene transfer.</title>
        <authorList>
            <person name="Xiong J."/>
            <person name="Wang G."/>
            <person name="Cheng J."/>
            <person name="Tian M."/>
            <person name="Pan X."/>
            <person name="Warren A."/>
            <person name="Jiang C."/>
            <person name="Yuan D."/>
            <person name="Miao W."/>
        </authorList>
    </citation>
    <scope>NUCLEOTIDE SEQUENCE [LARGE SCALE GENOMIC DNA]</scope>
    <source>
        <strain evidence="7">36N120E</strain>
    </source>
</reference>
<dbReference type="AlphaFoldDB" id="A0A0V0Q865"/>
<proteinExistence type="inferred from homology"/>
<evidence type="ECO:0000256" key="2">
    <source>
        <dbReference type="ARBA" id="ARBA00009176"/>
    </source>
</evidence>
<evidence type="ECO:0000313" key="8">
    <source>
        <dbReference type="Proteomes" id="UP000054937"/>
    </source>
</evidence>